<organism evidence="2">
    <name type="scientific">Strongyloides ratti</name>
    <name type="common">Parasitic roundworm</name>
    <dbReference type="NCBI Taxonomy" id="34506"/>
    <lineage>
        <taxon>Eukaryota</taxon>
        <taxon>Metazoa</taxon>
        <taxon>Ecdysozoa</taxon>
        <taxon>Nematoda</taxon>
        <taxon>Chromadorea</taxon>
        <taxon>Rhabditida</taxon>
        <taxon>Tylenchina</taxon>
        <taxon>Panagrolaimomorpha</taxon>
        <taxon>Strongyloidoidea</taxon>
        <taxon>Strongyloididae</taxon>
        <taxon>Strongyloides</taxon>
    </lineage>
</organism>
<protein>
    <submittedName>
        <fullName evidence="2 4">Uncharacterized protein</fullName>
    </submittedName>
</protein>
<evidence type="ECO:0000313" key="2">
    <source>
        <dbReference type="EMBL" id="CEF62735.1"/>
    </source>
</evidence>
<accession>A0A090KZ15</accession>
<name>A0A090KZ15_STRRB</name>
<keyword evidence="3" id="KW-1185">Reference proteome</keyword>
<evidence type="ECO:0000313" key="3">
    <source>
        <dbReference type="Proteomes" id="UP000035682"/>
    </source>
</evidence>
<dbReference type="GeneID" id="36375100"/>
<dbReference type="CTD" id="36375100"/>
<dbReference type="RefSeq" id="XP_024501937.1">
    <property type="nucleotide sequence ID" value="XM_024647905.1"/>
</dbReference>
<reference evidence="2 3" key="1">
    <citation type="submission" date="2014-09" db="EMBL/GenBank/DDBJ databases">
        <authorList>
            <person name="Martin A.A."/>
        </authorList>
    </citation>
    <scope>NUCLEOTIDE SEQUENCE</scope>
    <source>
        <strain evidence="3">ED321</strain>
        <strain evidence="2">ED321 Heterogonic</strain>
    </source>
</reference>
<dbReference type="WormBase" id="SRAE_1000100500">
    <property type="protein sequence ID" value="SRP04897"/>
    <property type="gene ID" value="WBGene00257605"/>
</dbReference>
<keyword evidence="1" id="KW-0812">Transmembrane</keyword>
<reference evidence="4" key="2">
    <citation type="submission" date="2020-12" db="UniProtKB">
        <authorList>
            <consortium name="WormBaseParasite"/>
        </authorList>
    </citation>
    <scope>IDENTIFICATION</scope>
</reference>
<evidence type="ECO:0000313" key="4">
    <source>
        <dbReference type="WBParaSite" id="SRAE_1000100500.1"/>
    </source>
</evidence>
<feature type="transmembrane region" description="Helical" evidence="1">
    <location>
        <begin position="33"/>
        <end position="53"/>
    </location>
</feature>
<dbReference type="AlphaFoldDB" id="A0A090KZ15"/>
<evidence type="ECO:0000313" key="5">
    <source>
        <dbReference type="WormBase" id="SRAE_1000100500"/>
    </source>
</evidence>
<dbReference type="WBParaSite" id="SRAE_1000100500.1">
    <property type="protein sequence ID" value="SRAE_1000100500.1"/>
    <property type="gene ID" value="WBGene00257605"/>
</dbReference>
<keyword evidence="1" id="KW-0472">Membrane</keyword>
<dbReference type="EMBL" id="LN609528">
    <property type="protein sequence ID" value="CEF62735.1"/>
    <property type="molecule type" value="Genomic_DNA"/>
</dbReference>
<dbReference type="Proteomes" id="UP000035682">
    <property type="component" value="Unplaced"/>
</dbReference>
<gene>
    <name evidence="2 4 5" type="ORF">SRAE_1000100500</name>
</gene>
<proteinExistence type="predicted"/>
<keyword evidence="1" id="KW-1133">Transmembrane helix</keyword>
<evidence type="ECO:0000256" key="1">
    <source>
        <dbReference type="SAM" id="Phobius"/>
    </source>
</evidence>
<sequence>MLILISGIFITLFGCYCFAVVIFSNEKVKLKTFSILCFIIQNVMLITHVVLLFKHLYLKLKATTISD</sequence>